<evidence type="ECO:0000256" key="2">
    <source>
        <dbReference type="ARBA" id="ARBA00022679"/>
    </source>
</evidence>
<keyword evidence="5" id="KW-1185">Reference proteome</keyword>
<proteinExistence type="predicted"/>
<dbReference type="PANTHER" id="PTHR43464">
    <property type="entry name" value="METHYLTRANSFERASE"/>
    <property type="match status" value="1"/>
</dbReference>
<evidence type="ECO:0000256" key="3">
    <source>
        <dbReference type="ARBA" id="ARBA00022691"/>
    </source>
</evidence>
<evidence type="ECO:0000313" key="5">
    <source>
        <dbReference type="Proteomes" id="UP000608955"/>
    </source>
</evidence>
<dbReference type="InterPro" id="IPR029063">
    <property type="entry name" value="SAM-dependent_MTases_sf"/>
</dbReference>
<keyword evidence="3" id="KW-0949">S-adenosyl-L-methionine</keyword>
<reference evidence="4" key="2">
    <citation type="submission" date="2020-09" db="EMBL/GenBank/DDBJ databases">
        <authorList>
            <person name="Sun Q."/>
            <person name="Ohkuma M."/>
        </authorList>
    </citation>
    <scope>NUCLEOTIDE SEQUENCE</scope>
    <source>
        <strain evidence="4">JCM 4654</strain>
    </source>
</reference>
<dbReference type="RefSeq" id="WP_229865725.1">
    <property type="nucleotide sequence ID" value="NZ_BMVF01000025.1"/>
</dbReference>
<keyword evidence="1 4" id="KW-0489">Methyltransferase</keyword>
<dbReference type="EMBL" id="BMVF01000025">
    <property type="protein sequence ID" value="GHD96081.1"/>
    <property type="molecule type" value="Genomic_DNA"/>
</dbReference>
<dbReference type="GO" id="GO:0008168">
    <property type="term" value="F:methyltransferase activity"/>
    <property type="evidence" value="ECO:0007669"/>
    <property type="project" value="UniProtKB-KW"/>
</dbReference>
<name>A0A918YBE0_9ACTN</name>
<organism evidence="4 5">
    <name type="scientific">Streptomyces naganishii JCM 4654</name>
    <dbReference type="NCBI Taxonomy" id="1306179"/>
    <lineage>
        <taxon>Bacteria</taxon>
        <taxon>Bacillati</taxon>
        <taxon>Actinomycetota</taxon>
        <taxon>Actinomycetes</taxon>
        <taxon>Kitasatosporales</taxon>
        <taxon>Streptomycetaceae</taxon>
        <taxon>Streptomyces</taxon>
    </lineage>
</organism>
<sequence>MIDCKTEISQGRRFAFGQNWLRFGQLIDEERVARARRSLETALSTTDLTGRTFLDIGCGSGLFSLAAQRMGAQVRSFDYDPDSVNAAEKVRQEFAPHSDWSICRGSILDSAFVQQLDQADIVYSWGVLHHTGALWTAMEAACGLVAPRGTLYVSIYNDQGAESRIWTSVKRRYNTSGPLARRLLLTGTVLYLGRHYPLRAAVRVANRLQGTAEETVSRPRGMSRRHDLVDWVGGYPFEVASPEEVFSFCRQRGFELRHLKTCRGGIGCNEFVFAHGSAVGG</sequence>
<dbReference type="Gene3D" id="3.40.50.150">
    <property type="entry name" value="Vaccinia Virus protein VP39"/>
    <property type="match status" value="1"/>
</dbReference>
<evidence type="ECO:0000313" key="4">
    <source>
        <dbReference type="EMBL" id="GHD96081.1"/>
    </source>
</evidence>
<gene>
    <name evidence="4" type="primary">ubiG</name>
    <name evidence="4" type="ORF">GCM10010508_63420</name>
</gene>
<dbReference type="Proteomes" id="UP000608955">
    <property type="component" value="Unassembled WGS sequence"/>
</dbReference>
<evidence type="ECO:0000256" key="1">
    <source>
        <dbReference type="ARBA" id="ARBA00022603"/>
    </source>
</evidence>
<accession>A0A918YBE0</accession>
<keyword evidence="2" id="KW-0808">Transferase</keyword>
<protein>
    <submittedName>
        <fullName evidence="4">SAM-dependent methyltransferase</fullName>
    </submittedName>
</protein>
<comment type="caution">
    <text evidence="4">The sequence shown here is derived from an EMBL/GenBank/DDBJ whole genome shotgun (WGS) entry which is preliminary data.</text>
</comment>
<dbReference type="Pfam" id="PF13489">
    <property type="entry name" value="Methyltransf_23"/>
    <property type="match status" value="1"/>
</dbReference>
<dbReference type="SUPFAM" id="SSF53335">
    <property type="entry name" value="S-adenosyl-L-methionine-dependent methyltransferases"/>
    <property type="match status" value="1"/>
</dbReference>
<dbReference type="PANTHER" id="PTHR43464:SF19">
    <property type="entry name" value="UBIQUINONE BIOSYNTHESIS O-METHYLTRANSFERASE, MITOCHONDRIAL"/>
    <property type="match status" value="1"/>
</dbReference>
<reference evidence="4" key="1">
    <citation type="journal article" date="2014" name="Int. J. Syst. Evol. Microbiol.">
        <title>Complete genome sequence of Corynebacterium casei LMG S-19264T (=DSM 44701T), isolated from a smear-ripened cheese.</title>
        <authorList>
            <consortium name="US DOE Joint Genome Institute (JGI-PGF)"/>
            <person name="Walter F."/>
            <person name="Albersmeier A."/>
            <person name="Kalinowski J."/>
            <person name="Ruckert C."/>
        </authorList>
    </citation>
    <scope>NUCLEOTIDE SEQUENCE</scope>
    <source>
        <strain evidence="4">JCM 4654</strain>
    </source>
</reference>
<dbReference type="CDD" id="cd02440">
    <property type="entry name" value="AdoMet_MTases"/>
    <property type="match status" value="1"/>
</dbReference>
<dbReference type="AlphaFoldDB" id="A0A918YBE0"/>
<dbReference type="GO" id="GO:0032259">
    <property type="term" value="P:methylation"/>
    <property type="evidence" value="ECO:0007669"/>
    <property type="project" value="UniProtKB-KW"/>
</dbReference>